<evidence type="ECO:0000256" key="1">
    <source>
        <dbReference type="ARBA" id="ARBA00004613"/>
    </source>
</evidence>
<keyword evidence="4" id="KW-1015">Disulfide bond</keyword>
<reference evidence="9" key="1">
    <citation type="submission" date="2025-08" db="UniProtKB">
        <authorList>
            <consortium name="Ensembl"/>
        </authorList>
    </citation>
    <scope>IDENTIFICATION</scope>
</reference>
<comment type="similarity">
    <text evidence="2">Belongs to the BPI/LBP/Plunc superfamily. BPI/LBP family.</text>
</comment>
<organism evidence="9 10">
    <name type="scientific">Sus scrofa</name>
    <name type="common">Pig</name>
    <dbReference type="NCBI Taxonomy" id="9823"/>
    <lineage>
        <taxon>Eukaryota</taxon>
        <taxon>Metazoa</taxon>
        <taxon>Chordata</taxon>
        <taxon>Craniata</taxon>
        <taxon>Vertebrata</taxon>
        <taxon>Euteleostomi</taxon>
        <taxon>Mammalia</taxon>
        <taxon>Eutheria</taxon>
        <taxon>Laurasiatheria</taxon>
        <taxon>Artiodactyla</taxon>
        <taxon>Suina</taxon>
        <taxon>Suidae</taxon>
        <taxon>Sus</taxon>
    </lineage>
</organism>
<feature type="region of interest" description="Disordered" evidence="6">
    <location>
        <begin position="380"/>
        <end position="401"/>
    </location>
</feature>
<dbReference type="FunFam" id="3.15.20.10:FF:000001">
    <property type="entry name" value="Phospholipid transfer protein"/>
    <property type="match status" value="1"/>
</dbReference>
<dbReference type="GO" id="GO:0005576">
    <property type="term" value="C:extracellular region"/>
    <property type="evidence" value="ECO:0007669"/>
    <property type="project" value="UniProtKB-SubCell"/>
</dbReference>
<name>A0A8D1QLJ5_PIG</name>
<evidence type="ECO:0000256" key="2">
    <source>
        <dbReference type="ARBA" id="ARBA00007292"/>
    </source>
</evidence>
<feature type="signal peptide" evidence="7">
    <location>
        <begin position="1"/>
        <end position="17"/>
    </location>
</feature>
<dbReference type="CDD" id="cd00026">
    <property type="entry name" value="BPI2"/>
    <property type="match status" value="1"/>
</dbReference>
<dbReference type="Ensembl" id="ENSSSCT00055029774.1">
    <property type="protein sequence ID" value="ENSSSCP00055023704.1"/>
    <property type="gene ID" value="ENSSSCG00055014578.1"/>
</dbReference>
<dbReference type="AlphaFoldDB" id="A0A8D1QLJ5"/>
<keyword evidence="7" id="KW-0732">Signal</keyword>
<dbReference type="FunFam" id="3.15.10.10:FF:000009">
    <property type="entry name" value="phospholipid transfer protein isoform X4"/>
    <property type="match status" value="1"/>
</dbReference>
<evidence type="ECO:0000256" key="3">
    <source>
        <dbReference type="ARBA" id="ARBA00022525"/>
    </source>
</evidence>
<feature type="chain" id="PRO_5034667051" description="Lipid-binding serum glycoprotein C-terminal domain-containing protein" evidence="7">
    <location>
        <begin position="18"/>
        <end position="401"/>
    </location>
</feature>
<evidence type="ECO:0000256" key="6">
    <source>
        <dbReference type="SAM" id="MobiDB-lite"/>
    </source>
</evidence>
<dbReference type="SMART" id="SM00329">
    <property type="entry name" value="BPI2"/>
    <property type="match status" value="1"/>
</dbReference>
<dbReference type="InterPro" id="IPR032942">
    <property type="entry name" value="BPI/LBP/Plunc"/>
</dbReference>
<dbReference type="Proteomes" id="UP000694724">
    <property type="component" value="Unplaced"/>
</dbReference>
<dbReference type="InterPro" id="IPR017954">
    <property type="entry name" value="Lipid-bd_serum_glycop_CS"/>
</dbReference>
<evidence type="ECO:0000259" key="8">
    <source>
        <dbReference type="SMART" id="SM00329"/>
    </source>
</evidence>
<dbReference type="InterPro" id="IPR001124">
    <property type="entry name" value="Lipid-bd_serum_glycop_C"/>
</dbReference>
<evidence type="ECO:0000313" key="9">
    <source>
        <dbReference type="Ensembl" id="ENSSSCP00055023704.1"/>
    </source>
</evidence>
<dbReference type="Gene3D" id="3.15.10.10">
    <property type="entry name" value="Bactericidal permeability-increasing protein, domain 1"/>
    <property type="match status" value="2"/>
</dbReference>
<keyword evidence="3" id="KW-0964">Secreted</keyword>
<dbReference type="Gene3D" id="3.15.20.10">
    <property type="entry name" value="Bactericidal permeability-increasing protein, domain 2"/>
    <property type="match status" value="1"/>
</dbReference>
<evidence type="ECO:0000313" key="10">
    <source>
        <dbReference type="Proteomes" id="UP000694724"/>
    </source>
</evidence>
<feature type="domain" description="Lipid-binding serum glycoprotein C-terminal" evidence="8">
    <location>
        <begin position="163"/>
        <end position="365"/>
    </location>
</feature>
<accession>A0A8D1QLJ5</accession>
<dbReference type="Pfam" id="PF02886">
    <property type="entry name" value="LBP_BPI_CETP_C"/>
    <property type="match status" value="1"/>
</dbReference>
<evidence type="ECO:0000256" key="7">
    <source>
        <dbReference type="SAM" id="SignalP"/>
    </source>
</evidence>
<comment type="subcellular location">
    <subcellularLocation>
        <location evidence="1">Secreted</location>
    </subcellularLocation>
</comment>
<evidence type="ECO:0000256" key="4">
    <source>
        <dbReference type="ARBA" id="ARBA00023157"/>
    </source>
</evidence>
<dbReference type="PANTHER" id="PTHR10504:SF16">
    <property type="entry name" value="PHOSPHOLIPID TRANSFER PROTEIN"/>
    <property type="match status" value="1"/>
</dbReference>
<proteinExistence type="inferred from homology"/>
<evidence type="ECO:0000256" key="5">
    <source>
        <dbReference type="ARBA" id="ARBA00023180"/>
    </source>
</evidence>
<dbReference type="SUPFAM" id="SSF55394">
    <property type="entry name" value="Bactericidal permeability-increasing protein, BPI"/>
    <property type="match status" value="3"/>
</dbReference>
<dbReference type="InterPro" id="IPR017943">
    <property type="entry name" value="Bactericidal_perm-incr_a/b_dom"/>
</dbReference>
<protein>
    <recommendedName>
        <fullName evidence="8">Lipid-binding serum glycoprotein C-terminal domain-containing protein</fullName>
    </recommendedName>
</protein>
<sequence>MALLGALFLVLLAGAHAELPGCKIRITSKALELVKQEGLRFLEQELETITIPDLRGREGHFYYNISEKVYEFLSTFITSGMRFLLNQQICPVLYHAGMVLLNSLLDTVPVRGAVDELVGIDYSLLKDPVASTSNLDMEFRGAFYPLAEGNWSLPNRAVEPQLQEEERMVYVAFSEFFFDSAMESYFRAGALKLSLVGDKVPHDLDMLLRATYFGSIVLLSPAVIDSPLKLELRVIAPPRCTIKPAGTTISVTASVTIALVPPGQPEVQLSSMTMDARLSAKMALRGKALRTQLDLRRFRIYSNQSALESLALIPLQAPLKTMLQIGVMPMLNERTWRGVQIPLPEGINFVREVVTNNAGFLTIGADLHFAKGLREVIEKNRPADTRGPQASSAPPPSTAAV</sequence>
<dbReference type="PROSITE" id="PS00400">
    <property type="entry name" value="LBP_BPI_CETP"/>
    <property type="match status" value="1"/>
</dbReference>
<keyword evidence="5" id="KW-0325">Glycoprotein</keyword>
<dbReference type="PANTHER" id="PTHR10504">
    <property type="entry name" value="BACTERICIDAL PERMEABILITY-INCREASING BPI PROTEIN-RELATED"/>
    <property type="match status" value="1"/>
</dbReference>
<dbReference type="GO" id="GO:0008289">
    <property type="term" value="F:lipid binding"/>
    <property type="evidence" value="ECO:0007669"/>
    <property type="project" value="InterPro"/>
</dbReference>